<reference evidence="19" key="1">
    <citation type="submission" date="2018-06" db="EMBL/GenBank/DDBJ databases">
        <authorList>
            <person name="Zhirakovskaya E."/>
        </authorList>
    </citation>
    <scope>NUCLEOTIDE SEQUENCE</scope>
</reference>
<keyword evidence="3" id="KW-0547">Nucleotide-binding</keyword>
<evidence type="ECO:0000313" key="19">
    <source>
        <dbReference type="EMBL" id="VAX01661.1"/>
    </source>
</evidence>
<keyword evidence="8" id="KW-0238">DNA-binding</keyword>
<comment type="catalytic activity">
    <reaction evidence="14">
        <text>ATP + H2O = ADP + phosphate + H(+)</text>
        <dbReference type="Rhea" id="RHEA:13065"/>
        <dbReference type="ChEBI" id="CHEBI:15377"/>
        <dbReference type="ChEBI" id="CHEBI:15378"/>
        <dbReference type="ChEBI" id="CHEBI:30616"/>
        <dbReference type="ChEBI" id="CHEBI:43474"/>
        <dbReference type="ChEBI" id="CHEBI:456216"/>
        <dbReference type="EC" id="5.6.2.4"/>
    </reaction>
</comment>
<evidence type="ECO:0000256" key="1">
    <source>
        <dbReference type="ARBA" id="ARBA00007504"/>
    </source>
</evidence>
<dbReference type="NCBIfam" id="NF008166">
    <property type="entry name" value="PRK10917.1-4"/>
    <property type="match status" value="1"/>
</dbReference>
<keyword evidence="11" id="KW-0413">Isomerase</keyword>
<dbReference type="GO" id="GO:0006310">
    <property type="term" value="P:DNA recombination"/>
    <property type="evidence" value="ECO:0007669"/>
    <property type="project" value="UniProtKB-KW"/>
</dbReference>
<dbReference type="SUPFAM" id="SSF50249">
    <property type="entry name" value="Nucleic acid-binding proteins"/>
    <property type="match status" value="1"/>
</dbReference>
<dbReference type="PANTHER" id="PTHR47964">
    <property type="entry name" value="ATP-DEPENDENT DNA HELICASE HOMOLOG RECG, CHLOROPLASTIC"/>
    <property type="match status" value="1"/>
</dbReference>
<dbReference type="SMART" id="SM00487">
    <property type="entry name" value="DEXDc"/>
    <property type="match status" value="1"/>
</dbReference>
<dbReference type="PROSITE" id="PS51194">
    <property type="entry name" value="HELICASE_CTER"/>
    <property type="match status" value="1"/>
</dbReference>
<evidence type="ECO:0000256" key="3">
    <source>
        <dbReference type="ARBA" id="ARBA00022741"/>
    </source>
</evidence>
<dbReference type="InterPro" id="IPR001650">
    <property type="entry name" value="Helicase_C-like"/>
</dbReference>
<dbReference type="EMBL" id="UOFS01000049">
    <property type="protein sequence ID" value="VAX01661.1"/>
    <property type="molecule type" value="Genomic_DNA"/>
</dbReference>
<evidence type="ECO:0000256" key="16">
    <source>
        <dbReference type="ARBA" id="ARBA00049819"/>
    </source>
</evidence>
<evidence type="ECO:0000256" key="15">
    <source>
        <dbReference type="ARBA" id="ARBA00049803"/>
    </source>
</evidence>
<evidence type="ECO:0000256" key="2">
    <source>
        <dbReference type="ARBA" id="ARBA00017846"/>
    </source>
</evidence>
<dbReference type="NCBIfam" id="NF008163">
    <property type="entry name" value="PRK10917.1-1"/>
    <property type="match status" value="1"/>
</dbReference>
<dbReference type="AlphaFoldDB" id="A0A3B1AIW2"/>
<dbReference type="NCBIfam" id="TIGR00643">
    <property type="entry name" value="recG"/>
    <property type="match status" value="1"/>
</dbReference>
<dbReference type="Pfam" id="PF19833">
    <property type="entry name" value="RecG_dom3_C"/>
    <property type="match status" value="1"/>
</dbReference>
<dbReference type="InterPro" id="IPR012340">
    <property type="entry name" value="NA-bd_OB-fold"/>
</dbReference>
<dbReference type="GO" id="GO:0016887">
    <property type="term" value="F:ATP hydrolysis activity"/>
    <property type="evidence" value="ECO:0007669"/>
    <property type="project" value="RHEA"/>
</dbReference>
<evidence type="ECO:0000256" key="8">
    <source>
        <dbReference type="ARBA" id="ARBA00023125"/>
    </source>
</evidence>
<name>A0A3B1AIW2_9ZZZZ</name>
<dbReference type="CDD" id="cd17992">
    <property type="entry name" value="DEXHc_RecG"/>
    <property type="match status" value="1"/>
</dbReference>
<dbReference type="PROSITE" id="PS51192">
    <property type="entry name" value="HELICASE_ATP_BIND_1"/>
    <property type="match status" value="1"/>
</dbReference>
<evidence type="ECO:0000256" key="12">
    <source>
        <dbReference type="ARBA" id="ARBA00034617"/>
    </source>
</evidence>
<proteinExistence type="inferred from homology"/>
<dbReference type="InterPro" id="IPR033454">
    <property type="entry name" value="RecG_wedge"/>
</dbReference>
<gene>
    <name evidence="19" type="ORF">MNBD_GAMMA22-2063</name>
</gene>
<evidence type="ECO:0000256" key="5">
    <source>
        <dbReference type="ARBA" id="ARBA00022801"/>
    </source>
</evidence>
<organism evidence="19">
    <name type="scientific">hydrothermal vent metagenome</name>
    <dbReference type="NCBI Taxonomy" id="652676"/>
    <lineage>
        <taxon>unclassified sequences</taxon>
        <taxon>metagenomes</taxon>
        <taxon>ecological metagenomes</taxon>
    </lineage>
</organism>
<comment type="similarity">
    <text evidence="1">Belongs to the helicase family. RecG subfamily.</text>
</comment>
<evidence type="ECO:0000256" key="9">
    <source>
        <dbReference type="ARBA" id="ARBA00023172"/>
    </source>
</evidence>
<dbReference type="NCBIfam" id="NF008168">
    <property type="entry name" value="PRK10917.2-2"/>
    <property type="match status" value="1"/>
</dbReference>
<dbReference type="FunFam" id="3.40.50.300:FF:000391">
    <property type="entry name" value="ATP-dependent DNA helicase RecG"/>
    <property type="match status" value="1"/>
</dbReference>
<dbReference type="GO" id="GO:0003677">
    <property type="term" value="F:DNA binding"/>
    <property type="evidence" value="ECO:0007669"/>
    <property type="project" value="UniProtKB-KW"/>
</dbReference>
<dbReference type="InterPro" id="IPR047112">
    <property type="entry name" value="RecG/Mfd"/>
</dbReference>
<dbReference type="GO" id="GO:0006281">
    <property type="term" value="P:DNA repair"/>
    <property type="evidence" value="ECO:0007669"/>
    <property type="project" value="UniProtKB-KW"/>
</dbReference>
<evidence type="ECO:0000256" key="6">
    <source>
        <dbReference type="ARBA" id="ARBA00022806"/>
    </source>
</evidence>
<dbReference type="InterPro" id="IPR027417">
    <property type="entry name" value="P-loop_NTPase"/>
</dbReference>
<keyword evidence="7" id="KW-0067">ATP-binding</keyword>
<keyword evidence="9" id="KW-0233">DNA recombination</keyword>
<dbReference type="InterPro" id="IPR014001">
    <property type="entry name" value="Helicase_ATP-bd"/>
</dbReference>
<keyword evidence="10" id="KW-0234">DNA repair</keyword>
<evidence type="ECO:0000256" key="4">
    <source>
        <dbReference type="ARBA" id="ARBA00022763"/>
    </source>
</evidence>
<keyword evidence="4" id="KW-0227">DNA damage</keyword>
<dbReference type="CDD" id="cd04488">
    <property type="entry name" value="RecG_wedge_OBF"/>
    <property type="match status" value="1"/>
</dbReference>
<evidence type="ECO:0000256" key="11">
    <source>
        <dbReference type="ARBA" id="ARBA00023235"/>
    </source>
</evidence>
<sequence length="701" mass="78540">MQITADSSESLLNLKGIGPKVQEKLAKLSIYSIQDLLFHLPLRYEDRTRVVPIGSLRKDDECVVIGEVQLTEIKFGRRRMMLSRIHDGTGSLTLRFFNFSAAQKNNLERGTKIKCYGTVRRGSGGYEMIHPEYQRVSDDITNDDIITPVDEFLTAVYPTTDGLHQIRIRNINDQVIVMLRQGKIQLDEFVSDEALAKLNFPKLDESLLYVHQPPPDAPVDILKEGIHQTQKRLSYEELLAHYLSMARFREEVQKLKSMQLPIQNNLVTQFLSSLPFSLTSAQQRVVTEIESDLDKNYPMQRLVQGDVGSGKTVVAAISALHAIAGEYQAAMMAPTEILAEQHYQNFVTWFTPLDIKVGWLSGKMKIAEKRQALAAIADGDFDIVIGTHALFQEDVIFNTLALVIIDEQHRFGVHQRLALREKGKLNNIYPHQLIMTATPIPRTLAMTSYADLDCSIIDELPPGRIAIDTVVLSDNRRAEVVARVHQACKNKRQVYWVCALVEESESLQCEAAEDTANLLAESLPDIKIGLVHGRLKSAQKEQVMAQFKAGGIDLLVATTVIEVGVDVPNASLMIIENAERFGLAQLHQLRGRVGRGDQASACVLMYRGPLSKIGNERLTAMRESNDGFYLAQKDLELRGPGEVLGTRQTGMWQLKIADIQRDAEMLPHIRALASEMVKENSTAILPIIKRWMGNAMHYGNA</sequence>
<dbReference type="EC" id="5.6.2.4" evidence="13"/>
<evidence type="ECO:0000256" key="14">
    <source>
        <dbReference type="ARBA" id="ARBA00048988"/>
    </source>
</evidence>
<dbReference type="InterPro" id="IPR004609">
    <property type="entry name" value="ATP-dep_DNA_helicase_RecG"/>
</dbReference>
<protein>
    <recommendedName>
        <fullName evidence="2">ATP-dependent DNA helicase RecG</fullName>
        <ecNumber evidence="13">5.6.2.4</ecNumber>
    </recommendedName>
    <alternativeName>
        <fullName evidence="15">DNA branch migration protein RecG</fullName>
    </alternativeName>
    <alternativeName>
        <fullName evidence="16">Probable DNA 3'-5' helicase RecG</fullName>
    </alternativeName>
</protein>
<dbReference type="InterPro" id="IPR011545">
    <property type="entry name" value="DEAD/DEAH_box_helicase_dom"/>
</dbReference>
<dbReference type="NCBIfam" id="NF008165">
    <property type="entry name" value="PRK10917.1-3"/>
    <property type="match status" value="1"/>
</dbReference>
<keyword evidence="5 19" id="KW-0378">Hydrolase</keyword>
<feature type="domain" description="Helicase ATP-binding" evidence="17">
    <location>
        <begin position="292"/>
        <end position="457"/>
    </location>
</feature>
<evidence type="ECO:0000256" key="10">
    <source>
        <dbReference type="ARBA" id="ARBA00023204"/>
    </source>
</evidence>
<evidence type="ECO:0000259" key="17">
    <source>
        <dbReference type="PROSITE" id="PS51192"/>
    </source>
</evidence>
<evidence type="ECO:0000256" key="7">
    <source>
        <dbReference type="ARBA" id="ARBA00022840"/>
    </source>
</evidence>
<dbReference type="Pfam" id="PF17191">
    <property type="entry name" value="RecG_wedge"/>
    <property type="match status" value="1"/>
</dbReference>
<evidence type="ECO:0000256" key="13">
    <source>
        <dbReference type="ARBA" id="ARBA00034808"/>
    </source>
</evidence>
<evidence type="ECO:0000259" key="18">
    <source>
        <dbReference type="PROSITE" id="PS51194"/>
    </source>
</evidence>
<dbReference type="Pfam" id="PF00271">
    <property type="entry name" value="Helicase_C"/>
    <property type="match status" value="1"/>
</dbReference>
<dbReference type="PANTHER" id="PTHR47964:SF1">
    <property type="entry name" value="ATP-DEPENDENT DNA HELICASE HOMOLOG RECG, CHLOROPLASTIC"/>
    <property type="match status" value="1"/>
</dbReference>
<dbReference type="GO" id="GO:0043138">
    <property type="term" value="F:3'-5' DNA helicase activity"/>
    <property type="evidence" value="ECO:0007669"/>
    <property type="project" value="UniProtKB-EC"/>
</dbReference>
<keyword evidence="6 19" id="KW-0347">Helicase</keyword>
<comment type="catalytic activity">
    <reaction evidence="12">
        <text>Couples ATP hydrolysis with the unwinding of duplex DNA by translocating in the 3'-5' direction.</text>
        <dbReference type="EC" id="5.6.2.4"/>
    </reaction>
</comment>
<dbReference type="SUPFAM" id="SSF52540">
    <property type="entry name" value="P-loop containing nucleoside triphosphate hydrolases"/>
    <property type="match status" value="2"/>
</dbReference>
<dbReference type="InterPro" id="IPR045562">
    <property type="entry name" value="RecG_dom3_C"/>
</dbReference>
<dbReference type="Gene3D" id="2.40.50.140">
    <property type="entry name" value="Nucleic acid-binding proteins"/>
    <property type="match status" value="1"/>
</dbReference>
<dbReference type="GO" id="GO:0005524">
    <property type="term" value="F:ATP binding"/>
    <property type="evidence" value="ECO:0007669"/>
    <property type="project" value="UniProtKB-KW"/>
</dbReference>
<dbReference type="Pfam" id="PF00270">
    <property type="entry name" value="DEAD"/>
    <property type="match status" value="1"/>
</dbReference>
<dbReference type="SMART" id="SM00490">
    <property type="entry name" value="HELICc"/>
    <property type="match status" value="1"/>
</dbReference>
<feature type="domain" description="Helicase C-terminal" evidence="18">
    <location>
        <begin position="490"/>
        <end position="636"/>
    </location>
</feature>
<accession>A0A3B1AIW2</accession>
<dbReference type="Gene3D" id="3.40.50.300">
    <property type="entry name" value="P-loop containing nucleotide triphosphate hydrolases"/>
    <property type="match status" value="2"/>
</dbReference>